<organism evidence="1 2">
    <name type="scientific">Actinomyces massiliensis F0489</name>
    <dbReference type="NCBI Taxonomy" id="1125718"/>
    <lineage>
        <taxon>Bacteria</taxon>
        <taxon>Bacillati</taxon>
        <taxon>Actinomycetota</taxon>
        <taxon>Actinomycetes</taxon>
        <taxon>Actinomycetales</taxon>
        <taxon>Actinomycetaceae</taxon>
        <taxon>Actinomyces</taxon>
    </lineage>
</organism>
<evidence type="ECO:0000313" key="2">
    <source>
        <dbReference type="Proteomes" id="UP000002941"/>
    </source>
</evidence>
<protein>
    <recommendedName>
        <fullName evidence="3">PF06114 domain protein</fullName>
    </recommendedName>
</protein>
<accession>J0NJA2</accession>
<name>J0NJA2_9ACTO</name>
<evidence type="ECO:0008006" key="3">
    <source>
        <dbReference type="Google" id="ProtNLM"/>
    </source>
</evidence>
<dbReference type="EMBL" id="AKFT01000029">
    <property type="protein sequence ID" value="EJF47164.1"/>
    <property type="molecule type" value="Genomic_DNA"/>
</dbReference>
<comment type="caution">
    <text evidence="1">The sequence shown here is derived from an EMBL/GenBank/DDBJ whole genome shotgun (WGS) entry which is preliminary data.</text>
</comment>
<sequence>MVCRSGNRRDGFASPHELGHRLLYGDRTWQHDIYPELKDARIDEERVVNSFAADILVGDDLIAAHLCPDVTANGVRALARDARGSSGSLLRAGLGAARRSFGA</sequence>
<gene>
    <name evidence="1" type="ORF">HMPREF1318_3001</name>
</gene>
<dbReference type="PATRIC" id="fig|1125718.3.peg.438"/>
<evidence type="ECO:0000313" key="1">
    <source>
        <dbReference type="EMBL" id="EJF47164.1"/>
    </source>
</evidence>
<proteinExistence type="predicted"/>
<reference evidence="1 2" key="1">
    <citation type="submission" date="2012-05" db="EMBL/GenBank/DDBJ databases">
        <authorList>
            <person name="Harkins D.M."/>
            <person name="Madupu R."/>
            <person name="Durkin A.S."/>
            <person name="Torralba M."/>
            <person name="Methe B."/>
            <person name="Sutton G.G."/>
            <person name="Nelson K.E."/>
        </authorList>
    </citation>
    <scope>NUCLEOTIDE SEQUENCE [LARGE SCALE GENOMIC DNA]</scope>
    <source>
        <strain evidence="1 2">F0489</strain>
    </source>
</reference>
<dbReference type="Proteomes" id="UP000002941">
    <property type="component" value="Unassembled WGS sequence"/>
</dbReference>
<dbReference type="AlphaFoldDB" id="J0NJA2"/>
<keyword evidence="2" id="KW-1185">Reference proteome</keyword>